<dbReference type="FunFam" id="1.10.10.10:FF:000024">
    <property type="entry name" value="U5 small nuclear ribonucleoprotein helicase"/>
    <property type="match status" value="1"/>
</dbReference>
<evidence type="ECO:0000313" key="11">
    <source>
        <dbReference type="EMBL" id="VAH88152.1"/>
    </source>
</evidence>
<dbReference type="Pfam" id="PF02889">
    <property type="entry name" value="Sec63"/>
    <property type="match status" value="2"/>
</dbReference>
<reference evidence="11 12" key="1">
    <citation type="submission" date="2017-09" db="EMBL/GenBank/DDBJ databases">
        <authorList>
            <consortium name="International Durum Wheat Genome Sequencing Consortium (IDWGSC)"/>
            <person name="Milanesi L."/>
        </authorList>
    </citation>
    <scope>NUCLEOTIDE SEQUENCE [LARGE SCALE GENOMIC DNA]</scope>
    <source>
        <strain evidence="12">cv. Svevo</strain>
    </source>
</reference>
<evidence type="ECO:0000256" key="6">
    <source>
        <dbReference type="ARBA" id="ARBA00022840"/>
    </source>
</evidence>
<dbReference type="GO" id="GO:0003676">
    <property type="term" value="F:nucleic acid binding"/>
    <property type="evidence" value="ECO:0007669"/>
    <property type="project" value="InterPro"/>
</dbReference>
<dbReference type="SUPFAM" id="SSF52540">
    <property type="entry name" value="P-loop containing nucleoside triphosphate hydrolases"/>
    <property type="match status" value="4"/>
</dbReference>
<dbReference type="Gene3D" id="1.10.150.20">
    <property type="entry name" value="5' to 3' exonuclease, C-terminal subdomain"/>
    <property type="match status" value="1"/>
</dbReference>
<dbReference type="FunFam" id="1.10.3380.10:FF:000001">
    <property type="entry name" value="U5 small nuclear ribonucleoprotein helicase"/>
    <property type="match status" value="1"/>
</dbReference>
<keyword evidence="5" id="KW-0347">Helicase</keyword>
<evidence type="ECO:0000256" key="5">
    <source>
        <dbReference type="ARBA" id="ARBA00022806"/>
    </source>
</evidence>
<dbReference type="InterPro" id="IPR056379">
    <property type="entry name" value="DExH14_plug"/>
</dbReference>
<evidence type="ECO:0000256" key="7">
    <source>
        <dbReference type="ARBA" id="ARBA00047984"/>
    </source>
</evidence>
<dbReference type="GO" id="GO:0016787">
    <property type="term" value="F:hydrolase activity"/>
    <property type="evidence" value="ECO:0007669"/>
    <property type="project" value="UniProtKB-KW"/>
</dbReference>
<dbReference type="InterPro" id="IPR027417">
    <property type="entry name" value="P-loop_NTPase"/>
</dbReference>
<feature type="domain" description="Helicase C-terminal" evidence="10">
    <location>
        <begin position="1431"/>
        <end position="1641"/>
    </location>
</feature>
<dbReference type="EMBL" id="LT934117">
    <property type="protein sequence ID" value="VAH88152.1"/>
    <property type="molecule type" value="Genomic_DNA"/>
</dbReference>
<dbReference type="InterPro" id="IPR035892">
    <property type="entry name" value="C2_domain_sf"/>
</dbReference>
<dbReference type="InterPro" id="IPR004179">
    <property type="entry name" value="Sec63-dom"/>
</dbReference>
<evidence type="ECO:0000256" key="4">
    <source>
        <dbReference type="ARBA" id="ARBA00022801"/>
    </source>
</evidence>
<dbReference type="SUPFAM" id="SSF81296">
    <property type="entry name" value="E set domains"/>
    <property type="match status" value="1"/>
</dbReference>
<keyword evidence="3" id="KW-0547">Nucleotide-binding</keyword>
<organism evidence="11 12">
    <name type="scientific">Triticum turgidum subsp. durum</name>
    <name type="common">Durum wheat</name>
    <name type="synonym">Triticum durum</name>
    <dbReference type="NCBI Taxonomy" id="4567"/>
    <lineage>
        <taxon>Eukaryota</taxon>
        <taxon>Viridiplantae</taxon>
        <taxon>Streptophyta</taxon>
        <taxon>Embryophyta</taxon>
        <taxon>Tracheophyta</taxon>
        <taxon>Spermatophyta</taxon>
        <taxon>Magnoliopsida</taxon>
        <taxon>Liliopsida</taxon>
        <taxon>Poales</taxon>
        <taxon>Poaceae</taxon>
        <taxon>BOP clade</taxon>
        <taxon>Pooideae</taxon>
        <taxon>Triticodae</taxon>
        <taxon>Triticeae</taxon>
        <taxon>Triticinae</taxon>
        <taxon>Triticum</taxon>
    </lineage>
</organism>
<dbReference type="InterPro" id="IPR014756">
    <property type="entry name" value="Ig_E-set"/>
</dbReference>
<dbReference type="PROSITE" id="PS51192">
    <property type="entry name" value="HELICASE_ATP_BIND_1"/>
    <property type="match status" value="1"/>
</dbReference>
<dbReference type="Gene3D" id="3.40.50.300">
    <property type="entry name" value="P-loop containing nucleotide triphosphate hydrolases"/>
    <property type="match status" value="5"/>
</dbReference>
<evidence type="ECO:0000313" key="12">
    <source>
        <dbReference type="Proteomes" id="UP000324705"/>
    </source>
</evidence>
<comment type="catalytic activity">
    <reaction evidence="7">
        <text>ATP + H2O = ADP + phosphate + H(+)</text>
        <dbReference type="Rhea" id="RHEA:13065"/>
        <dbReference type="ChEBI" id="CHEBI:15377"/>
        <dbReference type="ChEBI" id="CHEBI:15378"/>
        <dbReference type="ChEBI" id="CHEBI:30616"/>
        <dbReference type="ChEBI" id="CHEBI:43474"/>
        <dbReference type="ChEBI" id="CHEBI:456216"/>
        <dbReference type="EC" id="3.6.4.13"/>
    </reaction>
</comment>
<dbReference type="Proteomes" id="UP000324705">
    <property type="component" value="Chromosome 4A"/>
</dbReference>
<dbReference type="FunFam" id="1.10.10.10:FF:000012">
    <property type="entry name" value="U5 small nuclear ribonucleoprotein helicase"/>
    <property type="match status" value="1"/>
</dbReference>
<dbReference type="FunFam" id="3.40.50.300:FF:000062">
    <property type="entry name" value="U5 small nuclear ribonucleoprotein helicase"/>
    <property type="match status" value="1"/>
</dbReference>
<evidence type="ECO:0000256" key="3">
    <source>
        <dbReference type="ARBA" id="ARBA00022741"/>
    </source>
</evidence>
<dbReference type="SUPFAM" id="SSF46785">
    <property type="entry name" value="Winged helix' DNA-binding domain"/>
    <property type="match status" value="2"/>
</dbReference>
<evidence type="ECO:0000259" key="9">
    <source>
        <dbReference type="PROSITE" id="PS51192"/>
    </source>
</evidence>
<dbReference type="GO" id="GO:0005524">
    <property type="term" value="F:ATP binding"/>
    <property type="evidence" value="ECO:0007669"/>
    <property type="project" value="UniProtKB-KW"/>
</dbReference>
<dbReference type="InterPro" id="IPR036390">
    <property type="entry name" value="WH_DNA-bd_sf"/>
</dbReference>
<gene>
    <name evidence="11" type="ORF">TRITD_4Av1G020960</name>
</gene>
<name>A0A9R0S4F4_TRITD</name>
<dbReference type="InterPro" id="IPR011545">
    <property type="entry name" value="DEAD/DEAH_box_helicase_dom"/>
</dbReference>
<keyword evidence="4" id="KW-0378">Hydrolase</keyword>
<dbReference type="Gramene" id="TRITD4Av1G020960.6">
    <property type="protein sequence ID" value="TRITD4Av1G020960.6"/>
    <property type="gene ID" value="TRITD4Av1G020960"/>
</dbReference>
<dbReference type="InterPro" id="IPR050474">
    <property type="entry name" value="Hel308_SKI2-like"/>
</dbReference>
<dbReference type="SMART" id="SM00382">
    <property type="entry name" value="AAA"/>
    <property type="match status" value="2"/>
</dbReference>
<dbReference type="InterPro" id="IPR014001">
    <property type="entry name" value="Helicase_ATP-bd"/>
</dbReference>
<dbReference type="CDD" id="cd18795">
    <property type="entry name" value="SF2_C_Ski2"/>
    <property type="match status" value="2"/>
</dbReference>
<keyword evidence="2" id="KW-0747">Spliceosome</keyword>
<dbReference type="SMART" id="SM00973">
    <property type="entry name" value="Sec63"/>
    <property type="match status" value="2"/>
</dbReference>
<dbReference type="Pfam" id="PF24557">
    <property type="entry name" value="DExH14_plug"/>
    <property type="match status" value="1"/>
</dbReference>
<dbReference type="SUPFAM" id="SSF158702">
    <property type="entry name" value="Sec63 N-terminal domain-like"/>
    <property type="match status" value="2"/>
</dbReference>
<dbReference type="Pfam" id="PF00270">
    <property type="entry name" value="DEAD"/>
    <property type="match status" value="2"/>
</dbReference>
<accession>A0A9R0S4F4</accession>
<dbReference type="CDD" id="cd18020">
    <property type="entry name" value="DEXHc_ASCC3_1"/>
    <property type="match status" value="1"/>
</dbReference>
<dbReference type="FunFam" id="1.10.150.20:FF:000004">
    <property type="entry name" value="U5 small nuclear ribonucleoprotein helicase"/>
    <property type="match status" value="1"/>
</dbReference>
<dbReference type="FunFam" id="2.60.40.150:FF:000004">
    <property type="entry name" value="RNA helicase, activating signal cointegrator 1"/>
    <property type="match status" value="1"/>
</dbReference>
<dbReference type="InterPro" id="IPR003593">
    <property type="entry name" value="AAA+_ATPase"/>
</dbReference>
<protein>
    <recommendedName>
        <fullName evidence="1">RNA helicase</fullName>
        <ecNumber evidence="1">3.6.4.13</ecNumber>
    </recommendedName>
</protein>
<evidence type="ECO:0000256" key="1">
    <source>
        <dbReference type="ARBA" id="ARBA00012552"/>
    </source>
</evidence>
<dbReference type="GO" id="GO:0005681">
    <property type="term" value="C:spliceosomal complex"/>
    <property type="evidence" value="ECO:0007669"/>
    <property type="project" value="UniProtKB-KW"/>
</dbReference>
<dbReference type="EC" id="3.6.4.13" evidence="1"/>
<dbReference type="InterPro" id="IPR001650">
    <property type="entry name" value="Helicase_C-like"/>
</dbReference>
<dbReference type="GO" id="GO:0003724">
    <property type="term" value="F:RNA helicase activity"/>
    <property type="evidence" value="ECO:0007669"/>
    <property type="project" value="UniProtKB-EC"/>
</dbReference>
<keyword evidence="2" id="KW-0507">mRNA processing</keyword>
<keyword evidence="6" id="KW-0067">ATP-binding</keyword>
<dbReference type="Pfam" id="PF00271">
    <property type="entry name" value="Helicase_C"/>
    <property type="match status" value="2"/>
</dbReference>
<dbReference type="InterPro" id="IPR036388">
    <property type="entry name" value="WH-like_DNA-bd_sf"/>
</dbReference>
<dbReference type="Pfam" id="PF23445">
    <property type="entry name" value="WHD_SNRNP200"/>
    <property type="match status" value="2"/>
</dbReference>
<dbReference type="Gene3D" id="2.60.40.150">
    <property type="entry name" value="C2 domain"/>
    <property type="match status" value="2"/>
</dbReference>
<evidence type="ECO:0000259" key="10">
    <source>
        <dbReference type="PROSITE" id="PS51194"/>
    </source>
</evidence>
<dbReference type="SMART" id="SM00487">
    <property type="entry name" value="DEXDc"/>
    <property type="match status" value="2"/>
</dbReference>
<dbReference type="FunFam" id="3.40.50.300:FF:000102">
    <property type="entry name" value="RNA helicase, activating signal cointegrator 1"/>
    <property type="match status" value="1"/>
</dbReference>
<dbReference type="Gene3D" id="1.10.10.10">
    <property type="entry name" value="Winged helix-like DNA-binding domain superfamily/Winged helix DNA-binding domain"/>
    <property type="match status" value="2"/>
</dbReference>
<proteinExistence type="predicted"/>
<sequence length="2015" mass="228349">MLAPLPRLTGSLRPHFDADQAYLLRKAALQARALPRPHDEWALARRFVPNWDDAPSDVRQAYKQFIGAVVELLNGEVVSEELQQVAQAVYRLFGTESDTTQKPLQRRNELERFVGYNVQDSVLKKLAQFAQKLRSLQRGSIQEFVQEDTKAVDGDDTSEFGASFDFKAPSRFIIDVTLDDDLPLGSGVLSSFQEEQHDASTTSCNSTAFAGPVNLRWLKDQCDLITRSGGSMLSGDELAMALCRVLRSNKAGDEIAGELLDMVGDGAFEIVQDLLSHRKELGDAIQHGLTILKSEKVSSNNQPKMPTYGTQVTIQTEYERQLDKIKRKEGRRAKRGAENGMNDFGADDFSSLLQASERKQPFDDMIGTGEGESSFQVTSLPQGTTRKHMKGYEEVKIPPTPTAPLGPNEKLIEIRELDDIAQAAFQGYKSLNRVQSRIFQATYNTNENILVCAPTGAGKTNIAMIAVLHEVKQHFREGILHKNEFKIVYVAPMKALAAEVTATFGRRLSPLNLVVKELTGDMQLTRSEIEETQMIVTTPEKWDVITRKSSDMALSMLVKLIIIDEVHLLNDDRGSVIETLVARTLRQVESMQSMIRIVGLSATLPTYKEVAEFLRVNADTGLFYFDSSYRPVPLAQQYIGITERDYAKRNDLFNSICYDKVVESIKQGHQALVFVHTRKDTGKTARTLIDLAAKAGEVELFSNADHPQYGLIKKDVSKAKSREVTEFFDSGFGIHNAGMMRSDRNLMERLFADGLLKVLVCTATLAWGVNLPAHTVVIKGTQLYDAKAGGWRDLGMLDVMQIFGRAGRPQFDKSGEGIIITTHDKLAYYLRLLTSQLPIESQFLGSLKDNLNAEVALGTVTNVREACAWLGYTYLFRRMKTNPLVYGITWEEVIGDPSMGAKQRSFIIDAARSLDKAKMMRYDEKSGNFYCTELGRIASHFYLQYSSVETYNEMLRRHMSESEVINMVAHSSEFENIVVREEEQDELETLARKACPLEVKGGPTDKHGKISILIQVFISRASVDSSSLHSDAQYISQSLGRIMRALFEICLRRGWSEMTSLLLEYCKAVDRKIWPHLHPLRQFDRDISPEILWKLEERNVDLDRLYEMEENDIGALIRFSHQGRLVKQYVGYFPHVNLSASVSPITRTVLKVDLLITPEFVWKDRHHGMSQRWLIIVEDSENDTIYHSELFTLTKKMARGTPTKMSFNIPIFEPHPPQYYIRAVSDSWLHAESIFTVSFHNLTLPQTQITHTELLDLKPLPLSALGNKAYEDLYRFTHFNPIQTQAFHVLYHTETNVLLGAPTGSGKTISAELAMLHLFNTQPDMKVVYIAPLKAIVRERMNDWRHRLVTQLGKKMVIVSRMRYISSQTERSIRFVGLSTALANARDLADWLGVRDDGLFNFKPSVRPVPLEVHIQGYPGKFYCPRMNSMNKPAYAAICTHSPDKPVLIFVSSRRQTRLTALDLIQLAASDEKPTQFLSMADNSLDMILSQVTDSNLRHTLQFGIGLHHAGLNDRDRSLVEELFSNNKIQVLVCTSTLAWGVNLPAHLVIIKGTEYYDGKTKRYVDYVITDILQMMGRAGRPQYDQHGKAVILVHEPKKSFYKKFLYEPFPVESNLREHLHDHINAEIVSSTIGNKEEAIIYLTWTYLYRRLVVNPSYYGLEDTETYTLNAYLSRLVETTLEDLEDSGCIKVDDHSVQSLILGKIASQYYLSYLTVSMFGSNIGPNTSLEAFVHILSAAAEFDELPVRHNEDTLNRTLCEKVPYSVDQHHLDDPHVKANLLFQAHFSRAELPISDYITDLKSILDQSIRIIQAMIDVCANSGWLSSALTCMHLLQMIIQGLWFERDSSLLMLPSMNDNLLDHLKGRGVSTVLSLLDRSREELHKLLQPFSAAELYQDLQHFPRLDVKVKLQNEDKEQSKPQMLNIRMQIKNTRRSPRVFSSKFPKAKQEAWWLVLGNITSSELYGLKRISFADRVLNTRMELPPMLNMQEAKLIVVSDCYLGFDQEVSLGHLAKV</sequence>
<evidence type="ECO:0000256" key="8">
    <source>
        <dbReference type="ARBA" id="ARBA00055371"/>
    </source>
</evidence>
<keyword evidence="12" id="KW-1185">Reference proteome</keyword>
<dbReference type="FunFam" id="1.10.3380.10:FF:000002">
    <property type="entry name" value="Activating signal cointegrator 1 complex subunit 3"/>
    <property type="match status" value="1"/>
</dbReference>
<dbReference type="InterPro" id="IPR057842">
    <property type="entry name" value="WH_MER3"/>
</dbReference>
<dbReference type="PROSITE" id="PS51194">
    <property type="entry name" value="HELICASE_CTER"/>
    <property type="match status" value="2"/>
</dbReference>
<dbReference type="PIRSF" id="PIRSF039073">
    <property type="entry name" value="BRR2"/>
    <property type="match status" value="1"/>
</dbReference>
<dbReference type="SMART" id="SM00490">
    <property type="entry name" value="HELICc"/>
    <property type="match status" value="2"/>
</dbReference>
<dbReference type="PANTHER" id="PTHR47961">
    <property type="entry name" value="DNA POLYMERASE THETA, PUTATIVE (AFU_ORTHOLOGUE AFUA_1G05260)-RELATED"/>
    <property type="match status" value="1"/>
</dbReference>
<keyword evidence="2" id="KW-0508">mRNA splicing</keyword>
<feature type="domain" description="Helicase C-terminal" evidence="10">
    <location>
        <begin position="657"/>
        <end position="855"/>
    </location>
</feature>
<dbReference type="Gene3D" id="1.10.3380.10">
    <property type="entry name" value="Sec63 N-terminal domain-like domain"/>
    <property type="match status" value="2"/>
</dbReference>
<feature type="domain" description="Helicase ATP-binding" evidence="9">
    <location>
        <begin position="440"/>
        <end position="622"/>
    </location>
</feature>
<comment type="function">
    <text evidence="8">RNA helicase that plays an essential role in pre-mRNA splicing as component of the U5 snRNP and U4/U6-U5 tri-snRNP complexes. Involved in spliceosome assembly, activation and disassembly.</text>
</comment>
<dbReference type="FunFam" id="3.40.50.300:FF:000231">
    <property type="entry name" value="Activating signal cointegrator 1 complex subunit 3"/>
    <property type="match status" value="1"/>
</dbReference>
<dbReference type="PANTHER" id="PTHR47961:SF13">
    <property type="entry name" value="ACTIVATING SIGNAL COINTEGRATOR 1 COMPLEX SUBUNIT 3"/>
    <property type="match status" value="1"/>
</dbReference>
<evidence type="ECO:0000256" key="2">
    <source>
        <dbReference type="ARBA" id="ARBA00022728"/>
    </source>
</evidence>